<proteinExistence type="predicted"/>
<evidence type="ECO:0000313" key="6">
    <source>
        <dbReference type="Proteomes" id="UP000809621"/>
    </source>
</evidence>
<gene>
    <name evidence="5" type="ORF">JQC93_03905</name>
</gene>
<feature type="domain" description="Bacterial surface antigen (D15)" evidence="4">
    <location>
        <begin position="149"/>
        <end position="345"/>
    </location>
</feature>
<keyword evidence="6" id="KW-1185">Reference proteome</keyword>
<dbReference type="Proteomes" id="UP000809621">
    <property type="component" value="Unassembled WGS sequence"/>
</dbReference>
<protein>
    <submittedName>
        <fullName evidence="5">BamA/TamA family outer membrane protein</fullName>
    </submittedName>
</protein>
<comment type="subcellular location">
    <subcellularLocation>
        <location evidence="1">Membrane</location>
    </subcellularLocation>
</comment>
<evidence type="ECO:0000259" key="4">
    <source>
        <dbReference type="Pfam" id="PF01103"/>
    </source>
</evidence>
<keyword evidence="3" id="KW-0732">Signal</keyword>
<reference evidence="5 6" key="1">
    <citation type="submission" date="2021-02" db="EMBL/GenBank/DDBJ databases">
        <authorList>
            <person name="Park J.-S."/>
        </authorList>
    </citation>
    <scope>NUCLEOTIDE SEQUENCE [LARGE SCALE GENOMIC DNA]</scope>
    <source>
        <strain evidence="5 6">188UL20-2</strain>
    </source>
</reference>
<comment type="caution">
    <text evidence="5">The sequence shown here is derived from an EMBL/GenBank/DDBJ whole genome shotgun (WGS) entry which is preliminary data.</text>
</comment>
<evidence type="ECO:0000313" key="5">
    <source>
        <dbReference type="EMBL" id="MBM7035543.1"/>
    </source>
</evidence>
<organism evidence="5 6">
    <name type="scientific">Vibrio ulleungensis</name>
    <dbReference type="NCBI Taxonomy" id="2807619"/>
    <lineage>
        <taxon>Bacteria</taxon>
        <taxon>Pseudomonadati</taxon>
        <taxon>Pseudomonadota</taxon>
        <taxon>Gammaproteobacteria</taxon>
        <taxon>Vibrionales</taxon>
        <taxon>Vibrionaceae</taxon>
        <taxon>Vibrio</taxon>
    </lineage>
</organism>
<accession>A0ABS2HH98</accession>
<dbReference type="Pfam" id="PF01103">
    <property type="entry name" value="Omp85"/>
    <property type="match status" value="1"/>
</dbReference>
<evidence type="ECO:0000256" key="2">
    <source>
        <dbReference type="ARBA" id="ARBA00023136"/>
    </source>
</evidence>
<feature type="chain" id="PRO_5046031064" evidence="3">
    <location>
        <begin position="29"/>
        <end position="394"/>
    </location>
</feature>
<name>A0ABS2HH98_9VIBR</name>
<keyword evidence="2" id="KW-0472">Membrane</keyword>
<dbReference type="Gene3D" id="2.40.160.50">
    <property type="entry name" value="membrane protein fhac: a member of the omp85/tpsb transporter family"/>
    <property type="match status" value="1"/>
</dbReference>
<sequence length="394" mass="43757">MHCFNPKAHYFSVSALLATSLVSTALYADDITPIFEHEPNAVTGAMDDVMAVFGAEEDYDESAGMDSSYIPAIYYTPEKGAGIGLLYVGLYGSTHGGTTQPSTLILNPYYSSNGSMGITIENRHFYPNDSHRLYLDMEIYDDAGAYYGVGYQQGQDQNNRLNYAERAFIAEPSWLKRVANNYFLGVGLNYNSTRATDFSAEVDGEDMSHAIDLYPNVSWGGSISGVYDSRDNVANSTQGVLFDLQAGAYHSSETDKWFGEYSAEYAQYYALGSFPGLLAWQVQGEFTSGEVPWNRLPDLGGDNAMRGYLKGRYRDNQMAMTQVEYRVPVYWRLGMVFWGGVGSVAPEVNQLGDNVLTTYGTGFRFAIKDKVNVRADIGFAEDETAFYFHVNEVF</sequence>
<dbReference type="EMBL" id="JAFEUM010000001">
    <property type="protein sequence ID" value="MBM7035543.1"/>
    <property type="molecule type" value="Genomic_DNA"/>
</dbReference>
<dbReference type="RefSeq" id="WP_205157136.1">
    <property type="nucleotide sequence ID" value="NZ_JAFEUM010000001.1"/>
</dbReference>
<evidence type="ECO:0000256" key="1">
    <source>
        <dbReference type="ARBA" id="ARBA00004370"/>
    </source>
</evidence>
<feature type="signal peptide" evidence="3">
    <location>
        <begin position="1"/>
        <end position="28"/>
    </location>
</feature>
<dbReference type="InterPro" id="IPR000184">
    <property type="entry name" value="Bac_surfAg_D15"/>
</dbReference>
<evidence type="ECO:0000256" key="3">
    <source>
        <dbReference type="SAM" id="SignalP"/>
    </source>
</evidence>